<evidence type="ECO:0000313" key="2">
    <source>
        <dbReference type="EMBL" id="RWS20576.1"/>
    </source>
</evidence>
<dbReference type="EMBL" id="NCKV01016756">
    <property type="protein sequence ID" value="RWS20576.1"/>
    <property type="molecule type" value="Genomic_DNA"/>
</dbReference>
<comment type="caution">
    <text evidence="2">The sequence shown here is derived from an EMBL/GenBank/DDBJ whole genome shotgun (WGS) entry which is preliminary data.</text>
</comment>
<dbReference type="STRING" id="299467.A0A443RZ80"/>
<accession>A0A443RZ80</accession>
<proteinExistence type="predicted"/>
<dbReference type="InterPro" id="IPR036051">
    <property type="entry name" value="KRAB_dom_sf"/>
</dbReference>
<organism evidence="2 3">
    <name type="scientific">Leptotrombidium deliense</name>
    <dbReference type="NCBI Taxonomy" id="299467"/>
    <lineage>
        <taxon>Eukaryota</taxon>
        <taxon>Metazoa</taxon>
        <taxon>Ecdysozoa</taxon>
        <taxon>Arthropoda</taxon>
        <taxon>Chelicerata</taxon>
        <taxon>Arachnida</taxon>
        <taxon>Acari</taxon>
        <taxon>Acariformes</taxon>
        <taxon>Trombidiformes</taxon>
        <taxon>Prostigmata</taxon>
        <taxon>Anystina</taxon>
        <taxon>Parasitengona</taxon>
        <taxon>Trombiculoidea</taxon>
        <taxon>Trombiculidae</taxon>
        <taxon>Leptotrombidium</taxon>
    </lineage>
</organism>
<dbReference type="CDD" id="cd07765">
    <property type="entry name" value="KRAB_A-box"/>
    <property type="match status" value="1"/>
</dbReference>
<dbReference type="Gene3D" id="6.10.140.140">
    <property type="match status" value="1"/>
</dbReference>
<dbReference type="SMART" id="SM00349">
    <property type="entry name" value="KRAB"/>
    <property type="match status" value="1"/>
</dbReference>
<evidence type="ECO:0000313" key="3">
    <source>
        <dbReference type="Proteomes" id="UP000288716"/>
    </source>
</evidence>
<gene>
    <name evidence="2" type="ORF">B4U80_14254</name>
</gene>
<dbReference type="OrthoDB" id="9836105at2759"/>
<reference evidence="2 3" key="1">
    <citation type="journal article" date="2018" name="Gigascience">
        <title>Genomes of trombidid mites reveal novel predicted allergens and laterally-transferred genes associated with secondary metabolism.</title>
        <authorList>
            <person name="Dong X."/>
            <person name="Chaisiri K."/>
            <person name="Xia D."/>
            <person name="Armstrong S.D."/>
            <person name="Fang Y."/>
            <person name="Donnelly M.J."/>
            <person name="Kadowaki T."/>
            <person name="McGarry J.W."/>
            <person name="Darby A.C."/>
            <person name="Makepeace B.L."/>
        </authorList>
    </citation>
    <scope>NUCLEOTIDE SEQUENCE [LARGE SCALE GENOMIC DNA]</scope>
    <source>
        <strain evidence="2">UoL-UT</strain>
    </source>
</reference>
<dbReference type="Pfam" id="PF01352">
    <property type="entry name" value="KRAB"/>
    <property type="match status" value="1"/>
</dbReference>
<dbReference type="InterPro" id="IPR001909">
    <property type="entry name" value="KRAB"/>
</dbReference>
<dbReference type="Proteomes" id="UP000288716">
    <property type="component" value="Unassembled WGS sequence"/>
</dbReference>
<keyword evidence="3" id="KW-1185">Reference proteome</keyword>
<dbReference type="PANTHER" id="PTHR23232:SF158">
    <property type="entry name" value="KRAB DOMAIN-CONTAINING PROTEIN 5"/>
    <property type="match status" value="1"/>
</dbReference>
<dbReference type="GO" id="GO:0006355">
    <property type="term" value="P:regulation of DNA-templated transcription"/>
    <property type="evidence" value="ECO:0007669"/>
    <property type="project" value="InterPro"/>
</dbReference>
<dbReference type="PANTHER" id="PTHR23232">
    <property type="entry name" value="KRAB DOMAIN C2H2 ZINC FINGER"/>
    <property type="match status" value="1"/>
</dbReference>
<dbReference type="InterPro" id="IPR050169">
    <property type="entry name" value="Krueppel_C2H2_ZnF"/>
</dbReference>
<dbReference type="AlphaFoldDB" id="A0A443RZ80"/>
<sequence>MQTETTFQKSRITDCPLEPLTLRDVTIDFSEEEWECLDPAQQTLYRDVMSEIYRNLIFLVQISAHNLEIEYTSVEVEWSVRKKNWKNNCLESSKISSFFLMRT</sequence>
<evidence type="ECO:0000259" key="1">
    <source>
        <dbReference type="PROSITE" id="PS50805"/>
    </source>
</evidence>
<feature type="domain" description="KRAB" evidence="1">
    <location>
        <begin position="20"/>
        <end position="90"/>
    </location>
</feature>
<protein>
    <submittedName>
        <fullName evidence="2">Zinc finger protein 98-like protein</fullName>
    </submittedName>
</protein>
<dbReference type="PROSITE" id="PS50805">
    <property type="entry name" value="KRAB"/>
    <property type="match status" value="1"/>
</dbReference>
<name>A0A443RZ80_9ACAR</name>
<dbReference type="VEuPathDB" id="VectorBase:LDEU011464"/>
<dbReference type="SUPFAM" id="SSF109640">
    <property type="entry name" value="KRAB domain (Kruppel-associated box)"/>
    <property type="match status" value="1"/>
</dbReference>